<gene>
    <name evidence="1" type="ORF">PGT21_019626</name>
</gene>
<protein>
    <submittedName>
        <fullName evidence="1">Uncharacterized protein</fullName>
    </submittedName>
</protein>
<evidence type="ECO:0000313" key="1">
    <source>
        <dbReference type="EMBL" id="KAA1119260.1"/>
    </source>
</evidence>
<name>A0A5B0R1D7_PUCGR</name>
<comment type="caution">
    <text evidence="1">The sequence shown here is derived from an EMBL/GenBank/DDBJ whole genome shotgun (WGS) entry which is preliminary data.</text>
</comment>
<proteinExistence type="predicted"/>
<organism evidence="1 2">
    <name type="scientific">Puccinia graminis f. sp. tritici</name>
    <dbReference type="NCBI Taxonomy" id="56615"/>
    <lineage>
        <taxon>Eukaryota</taxon>
        <taxon>Fungi</taxon>
        <taxon>Dikarya</taxon>
        <taxon>Basidiomycota</taxon>
        <taxon>Pucciniomycotina</taxon>
        <taxon>Pucciniomycetes</taxon>
        <taxon>Pucciniales</taxon>
        <taxon>Pucciniaceae</taxon>
        <taxon>Puccinia</taxon>
    </lineage>
</organism>
<dbReference type="Proteomes" id="UP000324748">
    <property type="component" value="Unassembled WGS sequence"/>
</dbReference>
<keyword evidence="2" id="KW-1185">Reference proteome</keyword>
<accession>A0A5B0R1D7</accession>
<dbReference type="AlphaFoldDB" id="A0A5B0R1D7"/>
<sequence>MSLCSTFDTRPVFAVLCSCSSSSGRSFPARGDWSPVFVPDAETPRAADIPVDPMSGPDADLCIVSISLFPVILAS</sequence>
<dbReference type="EMBL" id="VSWC01000001">
    <property type="protein sequence ID" value="KAA1119260.1"/>
    <property type="molecule type" value="Genomic_DNA"/>
</dbReference>
<reference evidence="1 2" key="1">
    <citation type="submission" date="2019-05" db="EMBL/GenBank/DDBJ databases">
        <title>Emergence of the Ug99 lineage of the wheat stem rust pathogen through somatic hybridization.</title>
        <authorList>
            <person name="Li F."/>
            <person name="Upadhyaya N.M."/>
            <person name="Sperschneider J."/>
            <person name="Matny O."/>
            <person name="Nguyen-Phuc H."/>
            <person name="Mago R."/>
            <person name="Raley C."/>
            <person name="Miller M.E."/>
            <person name="Silverstein K.A.T."/>
            <person name="Henningsen E."/>
            <person name="Hirsch C.D."/>
            <person name="Visser B."/>
            <person name="Pretorius Z.A."/>
            <person name="Steffenson B.J."/>
            <person name="Schwessinger B."/>
            <person name="Dodds P.N."/>
            <person name="Figueroa M."/>
        </authorList>
    </citation>
    <scope>NUCLEOTIDE SEQUENCE [LARGE SCALE GENOMIC DNA]</scope>
    <source>
        <strain evidence="1">21-0</strain>
    </source>
</reference>
<evidence type="ECO:0000313" key="2">
    <source>
        <dbReference type="Proteomes" id="UP000324748"/>
    </source>
</evidence>